<evidence type="ECO:0000313" key="7">
    <source>
        <dbReference type="Proteomes" id="UP000247569"/>
    </source>
</evidence>
<dbReference type="SUPFAM" id="SSF46785">
    <property type="entry name" value="Winged helix' DNA-binding domain"/>
    <property type="match status" value="1"/>
</dbReference>
<comment type="caution">
    <text evidence="6">The sequence shown here is derived from an EMBL/GenBank/DDBJ whole genome shotgun (WGS) entry which is preliminary data.</text>
</comment>
<proteinExistence type="inferred from homology"/>
<comment type="similarity">
    <text evidence="1">Belongs to the LysR transcriptional regulatory family.</text>
</comment>
<dbReference type="PROSITE" id="PS50931">
    <property type="entry name" value="HTH_LYSR"/>
    <property type="match status" value="1"/>
</dbReference>
<dbReference type="GO" id="GO:0003700">
    <property type="term" value="F:DNA-binding transcription factor activity"/>
    <property type="evidence" value="ECO:0007669"/>
    <property type="project" value="InterPro"/>
</dbReference>
<dbReference type="InterPro" id="IPR036388">
    <property type="entry name" value="WH-like_DNA-bd_sf"/>
</dbReference>
<dbReference type="InterPro" id="IPR005119">
    <property type="entry name" value="LysR_subst-bd"/>
</dbReference>
<feature type="domain" description="HTH lysR-type" evidence="5">
    <location>
        <begin position="5"/>
        <end position="62"/>
    </location>
</feature>
<name>A0A318JV36_9NOCA</name>
<dbReference type="GO" id="GO:0003677">
    <property type="term" value="F:DNA binding"/>
    <property type="evidence" value="ECO:0007669"/>
    <property type="project" value="UniProtKB-KW"/>
</dbReference>
<evidence type="ECO:0000313" key="6">
    <source>
        <dbReference type="EMBL" id="PXX60964.1"/>
    </source>
</evidence>
<dbReference type="EMBL" id="QJKF01000009">
    <property type="protein sequence ID" value="PXX60964.1"/>
    <property type="molecule type" value="Genomic_DNA"/>
</dbReference>
<keyword evidence="2" id="KW-0805">Transcription regulation</keyword>
<organism evidence="6 7">
    <name type="scientific">Nocardia tenerifensis</name>
    <dbReference type="NCBI Taxonomy" id="228006"/>
    <lineage>
        <taxon>Bacteria</taxon>
        <taxon>Bacillati</taxon>
        <taxon>Actinomycetota</taxon>
        <taxon>Actinomycetes</taxon>
        <taxon>Mycobacteriales</taxon>
        <taxon>Nocardiaceae</taxon>
        <taxon>Nocardia</taxon>
    </lineage>
</organism>
<evidence type="ECO:0000256" key="1">
    <source>
        <dbReference type="ARBA" id="ARBA00009437"/>
    </source>
</evidence>
<sequence length="300" mass="32635">MAAEFDLNLIRTFVLLYETRSVTAAADVLGVTQPTVSYGLGKLRRRLGDELFARGPGGLVPSSEAERLYPSLRTAVEQLDVTIGAATQFEATGPVSFSIGLTDLGEINSLPLVLAELAARAPAATLQVHAFDIDTATDQLTRGRVDAIVASPVLDSVRLDRMPLFTEGYVGMVATDHPRLRGDAATDAEFRAERHIVVEGTTGHPAPRNALRAHGLEGQIAVRITRFATLPYVVQDSDLVAIVPQRIARAMTDTHRVRTFTLPWHIDPAEIAAYTRRPPGRNAAQTWFLEVIRTALQDLP</sequence>
<evidence type="ECO:0000256" key="2">
    <source>
        <dbReference type="ARBA" id="ARBA00023015"/>
    </source>
</evidence>
<dbReference type="SUPFAM" id="SSF53850">
    <property type="entry name" value="Periplasmic binding protein-like II"/>
    <property type="match status" value="1"/>
</dbReference>
<dbReference type="RefSeq" id="WP_040736198.1">
    <property type="nucleotide sequence ID" value="NZ_QJKF01000009.1"/>
</dbReference>
<dbReference type="PANTHER" id="PTHR30118">
    <property type="entry name" value="HTH-TYPE TRANSCRIPTIONAL REGULATOR LEUO-RELATED"/>
    <property type="match status" value="1"/>
</dbReference>
<dbReference type="PANTHER" id="PTHR30118:SF15">
    <property type="entry name" value="TRANSCRIPTIONAL REGULATORY PROTEIN"/>
    <property type="match status" value="1"/>
</dbReference>
<dbReference type="InterPro" id="IPR036390">
    <property type="entry name" value="WH_DNA-bd_sf"/>
</dbReference>
<accession>A0A318JV36</accession>
<dbReference type="Pfam" id="PF00126">
    <property type="entry name" value="HTH_1"/>
    <property type="match status" value="1"/>
</dbReference>
<dbReference type="AlphaFoldDB" id="A0A318JV36"/>
<evidence type="ECO:0000259" key="5">
    <source>
        <dbReference type="PROSITE" id="PS50931"/>
    </source>
</evidence>
<dbReference type="Proteomes" id="UP000247569">
    <property type="component" value="Unassembled WGS sequence"/>
</dbReference>
<reference evidence="6 7" key="1">
    <citation type="submission" date="2018-05" db="EMBL/GenBank/DDBJ databases">
        <title>Genomic Encyclopedia of Type Strains, Phase IV (KMG-IV): sequencing the most valuable type-strain genomes for metagenomic binning, comparative biology and taxonomic classification.</title>
        <authorList>
            <person name="Goeker M."/>
        </authorList>
    </citation>
    <scope>NUCLEOTIDE SEQUENCE [LARGE SCALE GENOMIC DNA]</scope>
    <source>
        <strain evidence="6 7">DSM 44704</strain>
    </source>
</reference>
<dbReference type="OrthoDB" id="8717159at2"/>
<keyword evidence="3" id="KW-0238">DNA-binding</keyword>
<gene>
    <name evidence="6" type="ORF">DFR70_109155</name>
</gene>
<dbReference type="PRINTS" id="PR00039">
    <property type="entry name" value="HTHLYSR"/>
</dbReference>
<dbReference type="InterPro" id="IPR000847">
    <property type="entry name" value="LysR_HTH_N"/>
</dbReference>
<keyword evidence="4" id="KW-0804">Transcription</keyword>
<dbReference type="Pfam" id="PF03466">
    <property type="entry name" value="LysR_substrate"/>
    <property type="match status" value="1"/>
</dbReference>
<dbReference type="InterPro" id="IPR050389">
    <property type="entry name" value="LysR-type_TF"/>
</dbReference>
<keyword evidence="7" id="KW-1185">Reference proteome</keyword>
<dbReference type="Gene3D" id="3.40.190.10">
    <property type="entry name" value="Periplasmic binding protein-like II"/>
    <property type="match status" value="2"/>
</dbReference>
<evidence type="ECO:0000256" key="4">
    <source>
        <dbReference type="ARBA" id="ARBA00023163"/>
    </source>
</evidence>
<evidence type="ECO:0000256" key="3">
    <source>
        <dbReference type="ARBA" id="ARBA00023125"/>
    </source>
</evidence>
<dbReference type="Gene3D" id="1.10.10.10">
    <property type="entry name" value="Winged helix-like DNA-binding domain superfamily/Winged helix DNA-binding domain"/>
    <property type="match status" value="1"/>
</dbReference>
<protein>
    <submittedName>
        <fullName evidence="6">LysR family transcriptional regulator</fullName>
    </submittedName>
</protein>